<organism evidence="1 2">
    <name type="scientific">Saccharothrix lopnurensis</name>
    <dbReference type="NCBI Taxonomy" id="1670621"/>
    <lineage>
        <taxon>Bacteria</taxon>
        <taxon>Bacillati</taxon>
        <taxon>Actinomycetota</taxon>
        <taxon>Actinomycetes</taxon>
        <taxon>Pseudonocardiales</taxon>
        <taxon>Pseudonocardiaceae</taxon>
        <taxon>Saccharothrix</taxon>
    </lineage>
</organism>
<protein>
    <submittedName>
        <fullName evidence="1">Uncharacterized protein</fullName>
    </submittedName>
</protein>
<keyword evidence="2" id="KW-1185">Reference proteome</keyword>
<name>A0ABW1NZF2_9PSEU</name>
<dbReference type="EMBL" id="JBHSQO010000003">
    <property type="protein sequence ID" value="MFC6088606.1"/>
    <property type="molecule type" value="Genomic_DNA"/>
</dbReference>
<proteinExistence type="predicted"/>
<evidence type="ECO:0000313" key="1">
    <source>
        <dbReference type="EMBL" id="MFC6088606.1"/>
    </source>
</evidence>
<reference evidence="2" key="1">
    <citation type="journal article" date="2019" name="Int. J. Syst. Evol. Microbiol.">
        <title>The Global Catalogue of Microorganisms (GCM) 10K type strain sequencing project: providing services to taxonomists for standard genome sequencing and annotation.</title>
        <authorList>
            <consortium name="The Broad Institute Genomics Platform"/>
            <consortium name="The Broad Institute Genome Sequencing Center for Infectious Disease"/>
            <person name="Wu L."/>
            <person name="Ma J."/>
        </authorList>
    </citation>
    <scope>NUCLEOTIDE SEQUENCE [LARGE SCALE GENOMIC DNA]</scope>
    <source>
        <strain evidence="2">CGMCC 4.7246</strain>
    </source>
</reference>
<dbReference type="RefSeq" id="WP_380633241.1">
    <property type="nucleotide sequence ID" value="NZ_JBHSQO010000003.1"/>
</dbReference>
<sequence>MGPATAAWPHAETDPHRRALLDAADRLLAGTPVHSTGRLSIVQLAIEAEVKYWVVAQKHTDLRDHFQKLAAEPRHVTTEPDPVDGYAQLRKDHNELRDHCQGLEQLLVLYATAISELTLENEALRQQAAERGTTVTPLARRR</sequence>
<gene>
    <name evidence="1" type="ORF">ACFP3R_04930</name>
</gene>
<evidence type="ECO:0000313" key="2">
    <source>
        <dbReference type="Proteomes" id="UP001596220"/>
    </source>
</evidence>
<comment type="caution">
    <text evidence="1">The sequence shown here is derived from an EMBL/GenBank/DDBJ whole genome shotgun (WGS) entry which is preliminary data.</text>
</comment>
<dbReference type="Proteomes" id="UP001596220">
    <property type="component" value="Unassembled WGS sequence"/>
</dbReference>
<accession>A0ABW1NZF2</accession>